<feature type="compositionally biased region" description="Acidic residues" evidence="1">
    <location>
        <begin position="17"/>
        <end position="26"/>
    </location>
</feature>
<feature type="region of interest" description="Disordered" evidence="1">
    <location>
        <begin position="1"/>
        <end position="26"/>
    </location>
</feature>
<accession>A0A2T7A6A1</accession>
<dbReference type="GO" id="GO:0004721">
    <property type="term" value="F:phosphoprotein phosphatase activity"/>
    <property type="evidence" value="ECO:0007669"/>
    <property type="project" value="TreeGrafter"/>
</dbReference>
<comment type="caution">
    <text evidence="2">The sequence shown here is derived from an EMBL/GenBank/DDBJ whole genome shotgun (WGS) entry which is preliminary data.</text>
</comment>
<organism evidence="2 3">
    <name type="scientific">Tuber borchii</name>
    <name type="common">White truffle</name>
    <dbReference type="NCBI Taxonomy" id="42251"/>
    <lineage>
        <taxon>Eukaryota</taxon>
        <taxon>Fungi</taxon>
        <taxon>Dikarya</taxon>
        <taxon>Ascomycota</taxon>
        <taxon>Pezizomycotina</taxon>
        <taxon>Pezizomycetes</taxon>
        <taxon>Pezizales</taxon>
        <taxon>Tuberaceae</taxon>
        <taxon>Tuber</taxon>
    </lineage>
</organism>
<dbReference type="GO" id="GO:0019888">
    <property type="term" value="F:protein phosphatase regulator activity"/>
    <property type="evidence" value="ECO:0007669"/>
    <property type="project" value="InterPro"/>
</dbReference>
<dbReference type="OrthoDB" id="5599171at2759"/>
<dbReference type="EMBL" id="NESQ01000015">
    <property type="protein sequence ID" value="PUU83271.1"/>
    <property type="molecule type" value="Genomic_DNA"/>
</dbReference>
<gene>
    <name evidence="2" type="ORF">B9Z19DRAFT_1072942</name>
</gene>
<dbReference type="GO" id="GO:0071595">
    <property type="term" value="C:Nem1-Spo7 phosphatase complex"/>
    <property type="evidence" value="ECO:0007669"/>
    <property type="project" value="TreeGrafter"/>
</dbReference>
<dbReference type="Pfam" id="PF03907">
    <property type="entry name" value="Spo7"/>
    <property type="match status" value="1"/>
</dbReference>
<dbReference type="PANTHER" id="PTHR28249">
    <property type="entry name" value="SPORULATION-SPECIFIC PROTEIN SPO7"/>
    <property type="match status" value="1"/>
</dbReference>
<sequence>MAGGKSSSLLTPHLEEAMEDDDNDEVEGYLPGGLHLKIVILPKRFTPDFRERWEDYRAEYWEHENEVRANHRKELYRWHKSKSKSSTPASTSST</sequence>
<proteinExistence type="predicted"/>
<dbReference type="STRING" id="42251.A0A2T7A6A1"/>
<feature type="compositionally biased region" description="Polar residues" evidence="1">
    <location>
        <begin position="1"/>
        <end position="10"/>
    </location>
</feature>
<dbReference type="AlphaFoldDB" id="A0A2T7A6A1"/>
<evidence type="ECO:0000313" key="3">
    <source>
        <dbReference type="Proteomes" id="UP000244722"/>
    </source>
</evidence>
<keyword evidence="3" id="KW-1185">Reference proteome</keyword>
<name>A0A2T7A6A1_TUBBO</name>
<evidence type="ECO:0000313" key="2">
    <source>
        <dbReference type="EMBL" id="PUU83271.1"/>
    </source>
</evidence>
<protein>
    <submittedName>
        <fullName evidence="2">Uncharacterized protein</fullName>
    </submittedName>
</protein>
<reference evidence="2 3" key="1">
    <citation type="submission" date="2017-04" db="EMBL/GenBank/DDBJ databases">
        <title>Draft genome sequence of Tuber borchii Vittad., a whitish edible truffle.</title>
        <authorList>
            <consortium name="DOE Joint Genome Institute"/>
            <person name="Murat C."/>
            <person name="Kuo A."/>
            <person name="Barry K.W."/>
            <person name="Clum A."/>
            <person name="Dockter R.B."/>
            <person name="Fauchery L."/>
            <person name="Iotti M."/>
            <person name="Kohler A."/>
            <person name="Labutti K."/>
            <person name="Lindquist E.A."/>
            <person name="Lipzen A."/>
            <person name="Ohm R.A."/>
            <person name="Wang M."/>
            <person name="Grigoriev I.V."/>
            <person name="Zambonelli A."/>
            <person name="Martin F.M."/>
        </authorList>
    </citation>
    <scope>NUCLEOTIDE SEQUENCE [LARGE SCALE GENOMIC DNA]</scope>
    <source>
        <strain evidence="2 3">Tbo3840</strain>
    </source>
</reference>
<evidence type="ECO:0000256" key="1">
    <source>
        <dbReference type="SAM" id="MobiDB-lite"/>
    </source>
</evidence>
<dbReference type="InterPro" id="IPR005605">
    <property type="entry name" value="Spo7"/>
</dbReference>
<dbReference type="PANTHER" id="PTHR28249:SF1">
    <property type="entry name" value="SPORULATION-SPECIFIC PROTEIN SPO7"/>
    <property type="match status" value="1"/>
</dbReference>
<dbReference type="GO" id="GO:0006998">
    <property type="term" value="P:nuclear envelope organization"/>
    <property type="evidence" value="ECO:0007669"/>
    <property type="project" value="TreeGrafter"/>
</dbReference>
<dbReference type="Proteomes" id="UP000244722">
    <property type="component" value="Unassembled WGS sequence"/>
</dbReference>